<evidence type="ECO:0000256" key="4">
    <source>
        <dbReference type="HAMAP-Rule" id="MF_01925"/>
    </source>
</evidence>
<dbReference type="PIRSF" id="PIRSF000193">
    <property type="entry name" value="Pyrrol-5-carb_rd"/>
    <property type="match status" value="1"/>
</dbReference>
<dbReference type="InterPro" id="IPR000304">
    <property type="entry name" value="Pyrroline-COOH_reductase"/>
</dbReference>
<dbReference type="SUPFAM" id="SSF51735">
    <property type="entry name" value="NAD(P)-binding Rossmann-fold domains"/>
    <property type="match status" value="1"/>
</dbReference>
<evidence type="ECO:0000256" key="2">
    <source>
        <dbReference type="ARBA" id="ARBA00022857"/>
    </source>
</evidence>
<keyword evidence="4" id="KW-0028">Amino-acid biosynthesis</keyword>
<feature type="binding site" evidence="6">
    <location>
        <begin position="67"/>
        <end position="70"/>
    </location>
    <ligand>
        <name>NADP(+)</name>
        <dbReference type="ChEBI" id="CHEBI:58349"/>
    </ligand>
</feature>
<dbReference type="InterPro" id="IPR036291">
    <property type="entry name" value="NAD(P)-bd_dom_sf"/>
</dbReference>
<dbReference type="InterPro" id="IPR029036">
    <property type="entry name" value="P5CR_dimer"/>
</dbReference>
<reference evidence="10" key="2">
    <citation type="submission" date="2023-08" db="EMBL/GenBank/DDBJ databases">
        <title>Identification and characterization of horizontal gene transfer across gut microbiota members of farm animals based on homology search.</title>
        <authorList>
            <person name="Schwarzerova J."/>
            <person name="Nykrynova M."/>
            <person name="Jureckova K."/>
            <person name="Cejkova D."/>
            <person name="Rychlik I."/>
        </authorList>
    </citation>
    <scope>NUCLEOTIDE SEQUENCE</scope>
    <source>
        <strain evidence="10">ET15</strain>
        <strain evidence="9">ET37</strain>
    </source>
</reference>
<dbReference type="Proteomes" id="UP001168478">
    <property type="component" value="Unassembled WGS sequence"/>
</dbReference>
<evidence type="ECO:0000259" key="7">
    <source>
        <dbReference type="Pfam" id="PF03807"/>
    </source>
</evidence>
<comment type="function">
    <text evidence="4">Catalyzes the reduction of 1-pyrroline-5-carboxylate (PCA) to L-proline.</text>
</comment>
<keyword evidence="4" id="KW-0641">Proline biosynthesis</keyword>
<comment type="similarity">
    <text evidence="1 4">Belongs to the pyrroline-5-carboxylate reductase family.</text>
</comment>
<dbReference type="PANTHER" id="PTHR11645">
    <property type="entry name" value="PYRROLINE-5-CARBOXYLATE REDUCTASE"/>
    <property type="match status" value="1"/>
</dbReference>
<dbReference type="GO" id="GO:0005737">
    <property type="term" value="C:cytoplasm"/>
    <property type="evidence" value="ECO:0007669"/>
    <property type="project" value="UniProtKB-SubCell"/>
</dbReference>
<sequence length="261" mass="27169">MKTAIIGVGAMGGAIAEGMLHSGKVNPADIIAANPHTDKLWHLVDAGVMVTSDNKAAAAKADVVIVAVKPWLAEDVMKDLKTVMDYRRQVLVSVVAGVTAAQINGWMQKDGALPQLFLVIPNTAASICESMTFIAPCNASEHNTELIKKLFDNIGSTIITDERHLAAGMVLASCGTAFALRYIRASAEGGVELGFRAAEATRIVAQTVKGAACLLMDSGSHPEEEIDKVTTAGGLTIKGLNAMEQAGFTGAVIQGLKAAGK</sequence>
<feature type="binding site" evidence="6">
    <location>
        <begin position="6"/>
        <end position="11"/>
    </location>
    <ligand>
        <name>NADP(+)</name>
        <dbReference type="ChEBI" id="CHEBI:58349"/>
    </ligand>
</feature>
<dbReference type="GO" id="GO:0004735">
    <property type="term" value="F:pyrroline-5-carboxylate reductase activity"/>
    <property type="evidence" value="ECO:0007669"/>
    <property type="project" value="UniProtKB-UniRule"/>
</dbReference>
<dbReference type="AlphaFoldDB" id="A0AAW7JPI8"/>
<dbReference type="Gene3D" id="3.40.50.720">
    <property type="entry name" value="NAD(P)-binding Rossmann-like Domain"/>
    <property type="match status" value="1"/>
</dbReference>
<dbReference type="EMBL" id="JAUEIE010000013">
    <property type="protein sequence ID" value="MDN0023558.1"/>
    <property type="molecule type" value="Genomic_DNA"/>
</dbReference>
<keyword evidence="4" id="KW-0963">Cytoplasm</keyword>
<dbReference type="RefSeq" id="WP_289826044.1">
    <property type="nucleotide sequence ID" value="NZ_JAUEIE010000013.1"/>
</dbReference>
<dbReference type="InterPro" id="IPR008927">
    <property type="entry name" value="6-PGluconate_DH-like_C_sf"/>
</dbReference>
<evidence type="ECO:0000313" key="11">
    <source>
        <dbReference type="Proteomes" id="UP001167831"/>
    </source>
</evidence>
<keyword evidence="11" id="KW-1185">Reference proteome</keyword>
<keyword evidence="3 4" id="KW-0560">Oxidoreductase</keyword>
<comment type="catalytic activity">
    <reaction evidence="4">
        <text>L-proline + NADP(+) = (S)-1-pyrroline-5-carboxylate + NADPH + 2 H(+)</text>
        <dbReference type="Rhea" id="RHEA:14109"/>
        <dbReference type="ChEBI" id="CHEBI:15378"/>
        <dbReference type="ChEBI" id="CHEBI:17388"/>
        <dbReference type="ChEBI" id="CHEBI:57783"/>
        <dbReference type="ChEBI" id="CHEBI:58349"/>
        <dbReference type="ChEBI" id="CHEBI:60039"/>
        <dbReference type="EC" id="1.5.1.2"/>
    </reaction>
</comment>
<dbReference type="GO" id="GO:0055129">
    <property type="term" value="P:L-proline biosynthetic process"/>
    <property type="evidence" value="ECO:0007669"/>
    <property type="project" value="UniProtKB-UniRule"/>
</dbReference>
<dbReference type="Proteomes" id="UP001167831">
    <property type="component" value="Unassembled WGS sequence"/>
</dbReference>
<dbReference type="EC" id="1.5.1.2" evidence="4 5"/>
<evidence type="ECO:0000313" key="10">
    <source>
        <dbReference type="EMBL" id="MDN0026158.1"/>
    </source>
</evidence>
<gene>
    <name evidence="4 10" type="primary">proC</name>
    <name evidence="9" type="ORF">QVN81_11100</name>
    <name evidence="10" type="ORF">QVN84_11615</name>
</gene>
<dbReference type="SUPFAM" id="SSF48179">
    <property type="entry name" value="6-phosphogluconate dehydrogenase C-terminal domain-like"/>
    <property type="match status" value="1"/>
</dbReference>
<dbReference type="Pfam" id="PF03807">
    <property type="entry name" value="F420_oxidored"/>
    <property type="match status" value="1"/>
</dbReference>
<protein>
    <recommendedName>
        <fullName evidence="4 5">Pyrroline-5-carboxylate reductase</fullName>
        <shortName evidence="4">P5C reductase</shortName>
        <shortName evidence="4">P5CR</shortName>
        <ecNumber evidence="4 5">1.5.1.2</ecNumber>
    </recommendedName>
    <alternativeName>
        <fullName evidence="4">PCA reductase</fullName>
    </alternativeName>
</protein>
<proteinExistence type="inferred from homology"/>
<organism evidence="10 12">
    <name type="scientific">Leyella lascolaii</name>
    <dbReference type="NCBI Taxonomy" id="1776379"/>
    <lineage>
        <taxon>Bacteria</taxon>
        <taxon>Pseudomonadati</taxon>
        <taxon>Bacteroidota</taxon>
        <taxon>Bacteroidia</taxon>
        <taxon>Bacteroidales</taxon>
        <taxon>Prevotellaceae</taxon>
        <taxon>Leyella</taxon>
    </lineage>
</organism>
<evidence type="ECO:0000313" key="9">
    <source>
        <dbReference type="EMBL" id="MDN0023558.1"/>
    </source>
</evidence>
<evidence type="ECO:0000256" key="1">
    <source>
        <dbReference type="ARBA" id="ARBA00005525"/>
    </source>
</evidence>
<evidence type="ECO:0000256" key="5">
    <source>
        <dbReference type="NCBIfam" id="TIGR00112"/>
    </source>
</evidence>
<comment type="pathway">
    <text evidence="4">Amino-acid biosynthesis; L-proline biosynthesis; L-proline from L-glutamate 5-semialdehyde: step 1/1.</text>
</comment>
<name>A0AAW7JPI8_9BACT</name>
<dbReference type="HAMAP" id="MF_01925">
    <property type="entry name" value="P5C_reductase"/>
    <property type="match status" value="1"/>
</dbReference>
<feature type="domain" description="Pyrroline-5-carboxylate reductase dimerisation" evidence="8">
    <location>
        <begin position="162"/>
        <end position="259"/>
    </location>
</feature>
<reference evidence="10" key="1">
    <citation type="submission" date="2023-06" db="EMBL/GenBank/DDBJ databases">
        <authorList>
            <person name="Zeman M."/>
            <person name="Kubasova T."/>
            <person name="Jahodarova E."/>
            <person name="Nykrynova M."/>
            <person name="Rychlik I."/>
        </authorList>
    </citation>
    <scope>NUCLEOTIDE SEQUENCE</scope>
    <source>
        <strain evidence="10">ET15</strain>
        <strain evidence="9">ET37</strain>
    </source>
</reference>
<dbReference type="Pfam" id="PF14748">
    <property type="entry name" value="P5CR_dimer"/>
    <property type="match status" value="1"/>
</dbReference>
<comment type="subcellular location">
    <subcellularLocation>
        <location evidence="4">Cytoplasm</location>
    </subcellularLocation>
</comment>
<comment type="catalytic activity">
    <reaction evidence="4">
        <text>L-proline + NAD(+) = (S)-1-pyrroline-5-carboxylate + NADH + 2 H(+)</text>
        <dbReference type="Rhea" id="RHEA:14105"/>
        <dbReference type="ChEBI" id="CHEBI:15378"/>
        <dbReference type="ChEBI" id="CHEBI:17388"/>
        <dbReference type="ChEBI" id="CHEBI:57540"/>
        <dbReference type="ChEBI" id="CHEBI:57945"/>
        <dbReference type="ChEBI" id="CHEBI:60039"/>
        <dbReference type="EC" id="1.5.1.2"/>
    </reaction>
</comment>
<evidence type="ECO:0000256" key="6">
    <source>
        <dbReference type="PIRSR" id="PIRSR000193-1"/>
    </source>
</evidence>
<comment type="caution">
    <text evidence="10">The sequence shown here is derived from an EMBL/GenBank/DDBJ whole genome shotgun (WGS) entry which is preliminary data.</text>
</comment>
<evidence type="ECO:0000259" key="8">
    <source>
        <dbReference type="Pfam" id="PF14748"/>
    </source>
</evidence>
<evidence type="ECO:0000256" key="3">
    <source>
        <dbReference type="ARBA" id="ARBA00023002"/>
    </source>
</evidence>
<accession>A0AAW7JPI8</accession>
<dbReference type="Gene3D" id="1.10.3730.10">
    <property type="entry name" value="ProC C-terminal domain-like"/>
    <property type="match status" value="1"/>
</dbReference>
<keyword evidence="2 4" id="KW-0521">NADP</keyword>
<dbReference type="EMBL" id="JAUEIF010000013">
    <property type="protein sequence ID" value="MDN0026158.1"/>
    <property type="molecule type" value="Genomic_DNA"/>
</dbReference>
<dbReference type="InterPro" id="IPR028939">
    <property type="entry name" value="P5C_Rdtase_cat_N"/>
</dbReference>
<evidence type="ECO:0000313" key="12">
    <source>
        <dbReference type="Proteomes" id="UP001168478"/>
    </source>
</evidence>
<dbReference type="NCBIfam" id="TIGR00112">
    <property type="entry name" value="proC"/>
    <property type="match status" value="1"/>
</dbReference>
<feature type="binding site" evidence="6">
    <location>
        <position position="54"/>
    </location>
    <ligand>
        <name>NADPH</name>
        <dbReference type="ChEBI" id="CHEBI:57783"/>
    </ligand>
</feature>
<feature type="domain" description="Pyrroline-5-carboxylate reductase catalytic N-terminal" evidence="7">
    <location>
        <begin position="3"/>
        <end position="97"/>
    </location>
</feature>
<dbReference type="PANTHER" id="PTHR11645:SF0">
    <property type="entry name" value="PYRROLINE-5-CARBOXYLATE REDUCTASE 3"/>
    <property type="match status" value="1"/>
</dbReference>